<gene>
    <name evidence="1" type="ORF">QVM81_07585</name>
</gene>
<protein>
    <submittedName>
        <fullName evidence="1">Uncharacterized protein</fullName>
    </submittedName>
</protein>
<comment type="caution">
    <text evidence="1">The sequence shown here is derived from an EMBL/GenBank/DDBJ whole genome shotgun (WGS) entry which is preliminary data.</text>
</comment>
<dbReference type="RefSeq" id="WP_371196667.1">
    <property type="nucleotide sequence ID" value="NZ_JAUEHC010000013.1"/>
</dbReference>
<sequence>MSFISVPEKMEDHELIELITQLGLPLKYGEQTYFFKDEVYIVRFESMKAEIKFWHVINHQLEHHQ</sequence>
<dbReference type="EMBL" id="JAUEHC010000013">
    <property type="protein sequence ID" value="MEZ4051434.1"/>
    <property type="molecule type" value="Genomic_DNA"/>
</dbReference>
<reference evidence="1 2" key="1">
    <citation type="submission" date="2023-06" db="EMBL/GenBank/DDBJ databases">
        <title>Genome characterization of Enterobacterales and Pseudomonas spp isolates with different phenotypes to cefepime-taniborbactam.</title>
        <authorList>
            <person name="Hernandez-Garcia M."/>
            <person name="Garcia-Castillo M."/>
            <person name="Ruiz-Garbajosa P."/>
            <person name="Canton R."/>
        </authorList>
    </citation>
    <scope>NUCLEOTIDE SEQUENCE [LARGE SCALE GENOMIC DNA]</scope>
    <source>
        <strain evidence="1 2">A003</strain>
    </source>
</reference>
<organism evidence="1 2">
    <name type="scientific">Enterobacter rongchengensis</name>
    <dbReference type="NCBI Taxonomy" id="3030999"/>
    <lineage>
        <taxon>Bacteria</taxon>
        <taxon>Pseudomonadati</taxon>
        <taxon>Pseudomonadota</taxon>
        <taxon>Gammaproteobacteria</taxon>
        <taxon>Enterobacterales</taxon>
        <taxon>Enterobacteriaceae</taxon>
        <taxon>Enterobacter</taxon>
    </lineage>
</organism>
<accession>A0ABV4JCZ3</accession>
<keyword evidence="2" id="KW-1185">Reference proteome</keyword>
<proteinExistence type="predicted"/>
<dbReference type="Proteomes" id="UP001567731">
    <property type="component" value="Unassembled WGS sequence"/>
</dbReference>
<name>A0ABV4JCZ3_9ENTR</name>
<evidence type="ECO:0000313" key="2">
    <source>
        <dbReference type="Proteomes" id="UP001567731"/>
    </source>
</evidence>
<evidence type="ECO:0000313" key="1">
    <source>
        <dbReference type="EMBL" id="MEZ4051434.1"/>
    </source>
</evidence>